<dbReference type="GO" id="GO:0005975">
    <property type="term" value="P:carbohydrate metabolic process"/>
    <property type="evidence" value="ECO:0007669"/>
    <property type="project" value="UniProtKB-ARBA"/>
</dbReference>
<reference evidence="4 5" key="1">
    <citation type="submission" date="2020-04" db="EMBL/GenBank/DDBJ databases">
        <title>Chryseobacterium sp. RJ-7-14 sp. nov., isolated from Jeju soil.</title>
        <authorList>
            <person name="Dahal R.H."/>
            <person name="Chaudhary D.K."/>
        </authorList>
    </citation>
    <scope>NUCLEOTIDE SEQUENCE [LARGE SCALE GENOMIC DNA]</scope>
    <source>
        <strain evidence="4 5">RJ-7-14</strain>
    </source>
</reference>
<evidence type="ECO:0000313" key="4">
    <source>
        <dbReference type="EMBL" id="NML59384.1"/>
    </source>
</evidence>
<dbReference type="SUPFAM" id="SSF49899">
    <property type="entry name" value="Concanavalin A-like lectins/glucanases"/>
    <property type="match status" value="1"/>
</dbReference>
<evidence type="ECO:0000259" key="3">
    <source>
        <dbReference type="Pfam" id="PF26628"/>
    </source>
</evidence>
<accession>A0A7Y0A9Y3</accession>
<feature type="chain" id="PRO_5031269637" description="DUF8202 domain-containing protein" evidence="2">
    <location>
        <begin position="20"/>
        <end position="3018"/>
    </location>
</feature>
<dbReference type="InterPro" id="IPR058515">
    <property type="entry name" value="DUF8202"/>
</dbReference>
<keyword evidence="2" id="KW-0732">Signal</keyword>
<evidence type="ECO:0000256" key="1">
    <source>
        <dbReference type="SAM" id="MobiDB-lite"/>
    </source>
</evidence>
<name>A0A7Y0A9Y3_9FLAO</name>
<organism evidence="4 5">
    <name type="scientific">Chryseobacterium cheonjiense</name>
    <dbReference type="NCBI Taxonomy" id="2728845"/>
    <lineage>
        <taxon>Bacteria</taxon>
        <taxon>Pseudomonadati</taxon>
        <taxon>Bacteroidota</taxon>
        <taxon>Flavobacteriia</taxon>
        <taxon>Flavobacteriales</taxon>
        <taxon>Weeksellaceae</taxon>
        <taxon>Chryseobacterium group</taxon>
        <taxon>Chryseobacterium</taxon>
    </lineage>
</organism>
<dbReference type="Pfam" id="PF26628">
    <property type="entry name" value="DUF8202"/>
    <property type="match status" value="7"/>
</dbReference>
<dbReference type="InterPro" id="IPR013320">
    <property type="entry name" value="ConA-like_dom_sf"/>
</dbReference>
<keyword evidence="5" id="KW-1185">Reference proteome</keyword>
<feature type="compositionally biased region" description="Polar residues" evidence="1">
    <location>
        <begin position="279"/>
        <end position="296"/>
    </location>
</feature>
<feature type="domain" description="DUF8202" evidence="3">
    <location>
        <begin position="1070"/>
        <end position="1260"/>
    </location>
</feature>
<feature type="region of interest" description="Disordered" evidence="1">
    <location>
        <begin position="276"/>
        <end position="296"/>
    </location>
</feature>
<evidence type="ECO:0000256" key="2">
    <source>
        <dbReference type="SAM" id="SignalP"/>
    </source>
</evidence>
<dbReference type="GO" id="GO:0004553">
    <property type="term" value="F:hydrolase activity, hydrolyzing O-glycosyl compounds"/>
    <property type="evidence" value="ECO:0007669"/>
    <property type="project" value="UniProtKB-ARBA"/>
</dbReference>
<feature type="signal peptide" evidence="2">
    <location>
        <begin position="1"/>
        <end position="19"/>
    </location>
</feature>
<protein>
    <recommendedName>
        <fullName evidence="3">DUF8202 domain-containing protein</fullName>
    </recommendedName>
</protein>
<dbReference type="Proteomes" id="UP000552615">
    <property type="component" value="Unassembled WGS sequence"/>
</dbReference>
<feature type="domain" description="DUF8202" evidence="3">
    <location>
        <begin position="1481"/>
        <end position="1665"/>
    </location>
</feature>
<dbReference type="RefSeq" id="WP_169232691.1">
    <property type="nucleotide sequence ID" value="NZ_JABBGF010000004.1"/>
</dbReference>
<gene>
    <name evidence="4" type="ORF">HHL20_18845</name>
</gene>
<feature type="domain" description="DUF8202" evidence="3">
    <location>
        <begin position="2308"/>
        <end position="2497"/>
    </location>
</feature>
<sequence length="3018" mass="317869">MKKILLIIYCLLFIVWTQAQSPGGVSSNLAGWYSADVSANATTWTDRSPAGNNLTGAGTPTFTNLLNFNRVATFNGSSQRFSLATTSASWPGTNTANTYYYVATPTGANASRSVFGKGTGTTATNGLHSGKGSTATTLVSGATPAGTVSKTLVWAQNVPEMIRTGFNGGTTGAHYISDNGTAETSAGSSNPSYAANSAFAIGSQNTAAGFWDGDVAEVIAYSGKHTAADFNRVESYLAMKYGITKASNYVNSAGTTIWTSGGGYDNNIAGIGRDDMGGSANNGLNQKQSQSQNSGLQPVIGNVNITDTNANNTNTFSTDLSALVLGSDTGSTSFATSFVFGGLNNRMARIWRVQETGTVGTVKVALPANQITANLSSLSLVVSVDATFDGSDTRTAMTLETLGGIQYYTATVDFTSGQFFTFASLVTAPGGVISGLNIWFDASTGTFSDNGITPSVNNGKVAQWNNRTNNPNFLSVNQSNATRQPDYKTGYVNFNPAIEFFGSSTANQESLIRNGLVSDLFTSNANSSFMLWRAATGVLSTTNYTNTANRYDFYASNTGQFGGNFISTTGTLSTWNITSFVINSTANLGSVNGGSPYSSISRSVDLNTAVTADFALGGRPDGQFFDTSYIPEFINYTRVLTNSELNRVNSYLSLKYGTTLGTASNLVNYTSSDGSTIFWTGNATYQNNIAGIVRDDASALNQKQSQSVNSGLQPVIGNVNITDTNANNTNTFSTDLSALVWGSDTGSTSFATSFVFGGLNNRMARIWRVQETGTVGTVKIALPTSQILGNLSSLSLVVSADATFDGTDARTAMTLETLGGVQYYTATVDFTSGQFFSFAAFITAPGGVLGSSLWLKADTGTNTTVNGSTITAWNDQSGNSRHVTQSNGNGSVLYNTVVGNTRFNFNPSLYFDTTTDALRSAAGVNIFNTNNQSATIFGVSDQDDFELLQVNHTSISAFGPGYAYDSPDIRSSGIFSYNNNISNSILLSPGNFGSNTTRISTISLIENAATSDQARFSYNGGVFSLSTGEYELGTDRFLIGGDGFTGGDNATSIGNVSEIIAYESQLSNVEMLRIQSYLSIKYGTTLNQAILQNYLASDGTTIYWNATTNTGYNNNIAGIARDDFSGLNQKQSQSVNTGIQPVIGNVNITDTNANNTNNFTADLSALVWGSDTGSTSFATSFVFGGLNNRMARIWRVQETGTVGNVKVAILASQITANVSSLNLVVSADATFDGTDTRTAMTLETLGGVQYYTATVDFTTGQFFTFASFVTAPGGVSGINLWYKADQGVTTSTGVSQWNNSAQNAYNLTQGTAANQPVYNTTTNIINFNPSMRFDGTNDNLQAANVPISEVASGSNPYASSHYIVYRGLSTTNGPLYVSATNTPSIWNVGSQTDGQVLITNRYISTSAVNVNETRLQAFDGTSNAASSYLNGLLMSSTLSASTGTSAANPFFSVGVTPGASNYANADIAEIVVYNTNQPVNRNRIESYLSLKYGITKSGDYQNSVSSIIWNATTNTGYNNNIAGIARDDASALNQKQSQSVNTGLQPVIGNVNIAATNAGNTNNFTADLSALVWGSDTGSTSFATSFIFGGLNNRMIRIWRVQETGTVGTVKIAIPASQVAGNISSLNLVTSADATFDGSDPRTAMTLETLGGVQYYTATVDFTSGQFFTFAAVATAPGGVLGTTSWFKSDADVTLNGSTVSAWKNQSANANLANLSQATASRQPSYSSNGWNFNPSITYDGNSDILESTFPSMLNVLNATNNEMFGALSVTGGSGARVYFQISDNGLINPRLSLENAIAHFPSTSGFITNTGLSQTSSLPSIINFSSGSGNLSYAINGNTPATGTFSGSITAGSVPRYMLGGYNSSGSYANFTSGNINEVITYDKTLTTTERQRVQSYLAVKYGQTLAHSYLNSSGTAIWDITTNTGYNNNITGIARDDFSGLNQKQSQSVNTGTQMVISNGNIAASNAANTNNFTADLSALVWGDNGLSLTYTTSVTNNIPSGLNFAYRMSRIWRVQETGTVGTTKVAMRSAAVANGENAYIIVSSSPTFASGNTWYPLTTTTTINGVAHYTADIDFTNGQYFTFAVKMIGPGGVPGSSLWVRADKAGTYSNNGTVNNWDDVSVNDNDVLQSTAANQPLYKDNINDNLNFNPVLSFDGTNDYMDATTFTINGSTNTLFSAVKPNVVNVTQDILGFGAVNSSSGGELRFNNAVLEYGQNNGTFVSIFSGSVLTAGTPLLFGSSMNNVANGTNLYYNNRTLTTGTIGQIPSAANLVSIGSRTLFPGRAFYFNGLIPEVAAFNSVLTATERQRVNSYLAIKYGMTLDQTSLTNYLASNAGIIWNATTNTGYNNNIAGIMRDDASGLTQKQSQSVNSGLQPVIGNVNIADTNANNTNNLSSDLSSLVWGSDTGSTSFATSFVFGGLTARMTRTWKVQETGAVGSVKVALPVSQVTGNISSLNLVVSADATFDGSDTRTAMTLETLGGVQYYTATVDFTTGQFFSFAAVATAPGGVFPALGVWLKADAGTSTTTNGSTLTSWTDQSSGSSFTNAAGTVLYQTSAGNSGFNFNPSLNFSTTSTALRSSNTLFPASPVSSATFFGVSNVNGSQLLSVNSNLETTAFSFYDYPSFSSNSLFARTNSSSGGLFAANNSLTGTISRISTGIMANGTSVTFSLNGGTATTVTGTYTTNTGAMTIGADTWSGGDDLTAVGNVPEVIAYIRQLTALEQLRVESYLAVKYGITKTGDYQNSAATVIWTNDASYQNNVFGILRDDVSALHQRISKSVNSGSVLTLSTDTNFTNANSTHAAIGTDLQSLVIGETTGAYTFTGTALTASGVTFSTTEAMAKRWKVQDTGGISCINLRFDATSLPALSGNERYYLIVSDDANFTSNVVYRAVTRTGNNIDVSVNFRDNNVSYFTLAKKDLGISGGDLTDVKSGISTIPSAAWKPTLPNTYLEINSNSKGLVVSRVASTAAIVNPIEGMIIYDLSDNTMKVYTGTIWRKLGDYSTGSNGNINIFCN</sequence>
<evidence type="ECO:0000313" key="5">
    <source>
        <dbReference type="Proteomes" id="UP000552615"/>
    </source>
</evidence>
<proteinExistence type="predicted"/>
<dbReference type="EMBL" id="JABBGF010000004">
    <property type="protein sequence ID" value="NML59384.1"/>
    <property type="molecule type" value="Genomic_DNA"/>
</dbReference>
<feature type="domain" description="DUF8202" evidence="3">
    <location>
        <begin position="230"/>
        <end position="417"/>
    </location>
</feature>
<feature type="domain" description="DUF8202" evidence="3">
    <location>
        <begin position="644"/>
        <end position="833"/>
    </location>
</feature>
<comment type="caution">
    <text evidence="4">The sequence shown here is derived from an EMBL/GenBank/DDBJ whole genome shotgun (WGS) entry which is preliminary data.</text>
</comment>
<feature type="domain" description="DUF8202" evidence="3">
    <location>
        <begin position="2725"/>
        <end position="2910"/>
    </location>
</feature>
<feature type="domain" description="DUF8202" evidence="3">
    <location>
        <begin position="1891"/>
        <end position="2081"/>
    </location>
</feature>